<protein>
    <submittedName>
        <fullName evidence="7">Phospho-N-acetylmuramoyl-pentapeptide-transferase</fullName>
        <ecNumber evidence="7">2.7.8.13</ecNumber>
    </submittedName>
</protein>
<evidence type="ECO:0000256" key="4">
    <source>
        <dbReference type="ARBA" id="ARBA00022989"/>
    </source>
</evidence>
<dbReference type="EC" id="2.7.8.13" evidence="7"/>
<keyword evidence="3 6" id="KW-0812">Transmembrane</keyword>
<dbReference type="EMBL" id="FMSV02000369">
    <property type="protein sequence ID" value="SEH05689.1"/>
    <property type="molecule type" value="Genomic_DNA"/>
</dbReference>
<feature type="transmembrane region" description="Helical" evidence="6">
    <location>
        <begin position="134"/>
        <end position="150"/>
    </location>
</feature>
<gene>
    <name evidence="7" type="primary">mraY_1</name>
    <name evidence="7" type="ORF">MBHS_01544</name>
</gene>
<keyword evidence="8" id="KW-1185">Reference proteome</keyword>
<evidence type="ECO:0000256" key="1">
    <source>
        <dbReference type="ARBA" id="ARBA00004141"/>
    </source>
</evidence>
<dbReference type="InterPro" id="IPR000715">
    <property type="entry name" value="Glycosyl_transferase_4"/>
</dbReference>
<keyword evidence="4 6" id="KW-1133">Transmembrane helix</keyword>
<evidence type="ECO:0000313" key="8">
    <source>
        <dbReference type="Proteomes" id="UP000236724"/>
    </source>
</evidence>
<dbReference type="Proteomes" id="UP000236724">
    <property type="component" value="Unassembled WGS sequence"/>
</dbReference>
<organism evidence="7 8">
    <name type="scientific">Candidatus Venteria ishoeyi</name>
    <dbReference type="NCBI Taxonomy" id="1899563"/>
    <lineage>
        <taxon>Bacteria</taxon>
        <taxon>Pseudomonadati</taxon>
        <taxon>Pseudomonadota</taxon>
        <taxon>Gammaproteobacteria</taxon>
        <taxon>Thiotrichales</taxon>
        <taxon>Thiotrichaceae</taxon>
        <taxon>Venteria</taxon>
    </lineage>
</organism>
<evidence type="ECO:0000256" key="6">
    <source>
        <dbReference type="SAM" id="Phobius"/>
    </source>
</evidence>
<feature type="transmembrane region" description="Helical" evidence="6">
    <location>
        <begin position="26"/>
        <end position="49"/>
    </location>
</feature>
<evidence type="ECO:0000313" key="7">
    <source>
        <dbReference type="EMBL" id="SEH05689.1"/>
    </source>
</evidence>
<dbReference type="PROSITE" id="PS01347">
    <property type="entry name" value="MRAY_1"/>
    <property type="match status" value="1"/>
</dbReference>
<evidence type="ECO:0000256" key="5">
    <source>
        <dbReference type="ARBA" id="ARBA00023136"/>
    </source>
</evidence>
<dbReference type="PANTHER" id="PTHR22926">
    <property type="entry name" value="PHOSPHO-N-ACETYLMURAMOYL-PENTAPEPTIDE-TRANSFERASE"/>
    <property type="match status" value="1"/>
</dbReference>
<feature type="transmembrane region" description="Helical" evidence="6">
    <location>
        <begin position="69"/>
        <end position="91"/>
    </location>
</feature>
<accession>A0A1H6F8Q1</accession>
<dbReference type="GO" id="GO:0044038">
    <property type="term" value="P:cell wall macromolecule biosynthetic process"/>
    <property type="evidence" value="ECO:0007669"/>
    <property type="project" value="TreeGrafter"/>
</dbReference>
<name>A0A1H6F8Q1_9GAMM</name>
<dbReference type="GO" id="GO:0071555">
    <property type="term" value="P:cell wall organization"/>
    <property type="evidence" value="ECO:0007669"/>
    <property type="project" value="TreeGrafter"/>
</dbReference>
<comment type="subcellular location">
    <subcellularLocation>
        <location evidence="1">Membrane</location>
        <topology evidence="1">Multi-pass membrane protein</topology>
    </subcellularLocation>
</comment>
<keyword evidence="2 7" id="KW-0808">Transferase</keyword>
<proteinExistence type="predicted"/>
<evidence type="ECO:0000256" key="3">
    <source>
        <dbReference type="ARBA" id="ARBA00022692"/>
    </source>
</evidence>
<dbReference type="GO" id="GO:0008963">
    <property type="term" value="F:phospho-N-acetylmuramoyl-pentapeptide-transferase activity"/>
    <property type="evidence" value="ECO:0007669"/>
    <property type="project" value="TreeGrafter"/>
</dbReference>
<sequence>MLLWLSEYLAQYHTGFNVVQYLTLRAVFGVLTALLISLLLGPVMIQRLIRHQIGQSVRDDGPQSHLSKAGTPTMGGALILIAILISTLLWADLSNRFVWIVMVVTFLFGWIGWVDDYRKVVYKNSVGLPARYKYLWQSVAGFAIAFWLFWSAQSPAETALIVPFF</sequence>
<reference evidence="7 8" key="1">
    <citation type="submission" date="2016-10" db="EMBL/GenBank/DDBJ databases">
        <authorList>
            <person name="de Groot N.N."/>
        </authorList>
    </citation>
    <scope>NUCLEOTIDE SEQUENCE [LARGE SCALE GENOMIC DNA]</scope>
    <source>
        <strain evidence="7">MBHS1</strain>
    </source>
</reference>
<dbReference type="InterPro" id="IPR018480">
    <property type="entry name" value="PNAcMuramoyl-5peptid_Trfase_CS"/>
</dbReference>
<dbReference type="PANTHER" id="PTHR22926:SF5">
    <property type="entry name" value="PHOSPHO-N-ACETYLMURAMOYL-PENTAPEPTIDE-TRANSFERASE HOMOLOG"/>
    <property type="match status" value="1"/>
</dbReference>
<dbReference type="Pfam" id="PF10555">
    <property type="entry name" value="MraY_sig1"/>
    <property type="match status" value="1"/>
</dbReference>
<keyword evidence="5 6" id="KW-0472">Membrane</keyword>
<dbReference type="GO" id="GO:0005886">
    <property type="term" value="C:plasma membrane"/>
    <property type="evidence" value="ECO:0007669"/>
    <property type="project" value="TreeGrafter"/>
</dbReference>
<evidence type="ECO:0000256" key="2">
    <source>
        <dbReference type="ARBA" id="ARBA00022679"/>
    </source>
</evidence>
<feature type="transmembrane region" description="Helical" evidence="6">
    <location>
        <begin position="97"/>
        <end position="114"/>
    </location>
</feature>
<dbReference type="AlphaFoldDB" id="A0A1H6F8Q1"/>